<accession>A0ABS8I1C5</accession>
<organism evidence="1 2">
    <name type="scientific">Pelosinus baikalensis</name>
    <dbReference type="NCBI Taxonomy" id="2892015"/>
    <lineage>
        <taxon>Bacteria</taxon>
        <taxon>Bacillati</taxon>
        <taxon>Bacillota</taxon>
        <taxon>Negativicutes</taxon>
        <taxon>Selenomonadales</taxon>
        <taxon>Sporomusaceae</taxon>
        <taxon>Pelosinus</taxon>
    </lineage>
</organism>
<comment type="caution">
    <text evidence="1">The sequence shown here is derived from an EMBL/GenBank/DDBJ whole genome shotgun (WGS) entry which is preliminary data.</text>
</comment>
<dbReference type="RefSeq" id="WP_229537393.1">
    <property type="nucleotide sequence ID" value="NZ_JAJHJB010000073.1"/>
</dbReference>
<gene>
    <name evidence="1" type="ORF">LMF89_24515</name>
</gene>
<proteinExistence type="predicted"/>
<evidence type="ECO:0000313" key="1">
    <source>
        <dbReference type="EMBL" id="MCC5468503.1"/>
    </source>
</evidence>
<keyword evidence="2" id="KW-1185">Reference proteome</keyword>
<sequence>MARLEYRLLDETKNFPLRYYYDNMDATEIAIRFVCDYFVKDGITYERKSCAAEPPTYKIYVQEAQQQDWLENSPPIKANNRRRVELRQYVENAAYFPLIHVFEMTNNIEMLLFLQSDYVYWLGQEWQKSSAEIDEDSKIYVYYAVQASGGL</sequence>
<dbReference type="EMBL" id="JAJHJB010000073">
    <property type="protein sequence ID" value="MCC5468503.1"/>
    <property type="molecule type" value="Genomic_DNA"/>
</dbReference>
<reference evidence="1" key="1">
    <citation type="submission" date="2021-11" db="EMBL/GenBank/DDBJ databases">
        <title>Description of a new species Pelosinus isolated from the bottom sediments of Lake Baikal.</title>
        <authorList>
            <person name="Zakharyuk A."/>
        </authorList>
    </citation>
    <scope>NUCLEOTIDE SEQUENCE</scope>
    <source>
        <strain evidence="1">Bkl1</strain>
    </source>
</reference>
<name>A0ABS8I1C5_9FIRM</name>
<protein>
    <submittedName>
        <fullName evidence="1">Uncharacterized protein</fullName>
    </submittedName>
</protein>
<evidence type="ECO:0000313" key="2">
    <source>
        <dbReference type="Proteomes" id="UP001165492"/>
    </source>
</evidence>
<dbReference type="Proteomes" id="UP001165492">
    <property type="component" value="Unassembled WGS sequence"/>
</dbReference>